<proteinExistence type="predicted"/>
<dbReference type="STRING" id="857340.A0A086SWV2"/>
<dbReference type="InterPro" id="IPR002110">
    <property type="entry name" value="Ankyrin_rpt"/>
</dbReference>
<keyword evidence="2" id="KW-1185">Reference proteome</keyword>
<dbReference type="OrthoDB" id="3182339at2759"/>
<name>A0A086SWV2_HAPC1</name>
<accession>A0A086SWV2</accession>
<dbReference type="InterPro" id="IPR051616">
    <property type="entry name" value="Cul2-RING_E3_ligase_SR"/>
</dbReference>
<dbReference type="SMART" id="SM00248">
    <property type="entry name" value="ANK"/>
    <property type="match status" value="13"/>
</dbReference>
<dbReference type="PANTHER" id="PTHR46224">
    <property type="entry name" value="ANKYRIN REPEAT FAMILY PROTEIN"/>
    <property type="match status" value="1"/>
</dbReference>
<organism evidence="1 2">
    <name type="scientific">Hapsidospora chrysogenum (strain ATCC 11550 / CBS 779.69 / DSM 880 / IAM 14645 / JCM 23072 / IMI 49137)</name>
    <name type="common">Acremonium chrysogenum</name>
    <dbReference type="NCBI Taxonomy" id="857340"/>
    <lineage>
        <taxon>Eukaryota</taxon>
        <taxon>Fungi</taxon>
        <taxon>Dikarya</taxon>
        <taxon>Ascomycota</taxon>
        <taxon>Pezizomycotina</taxon>
        <taxon>Sordariomycetes</taxon>
        <taxon>Hypocreomycetidae</taxon>
        <taxon>Hypocreales</taxon>
        <taxon>Bionectriaceae</taxon>
        <taxon>Hapsidospora</taxon>
    </lineage>
</organism>
<gene>
    <name evidence="1" type="ORF">ACRE_077010</name>
</gene>
<evidence type="ECO:0000313" key="1">
    <source>
        <dbReference type="EMBL" id="KFH41584.1"/>
    </source>
</evidence>
<dbReference type="Gene3D" id="1.25.40.20">
    <property type="entry name" value="Ankyrin repeat-containing domain"/>
    <property type="match status" value="6"/>
</dbReference>
<reference evidence="2" key="1">
    <citation type="journal article" date="2014" name="Genome Announc.">
        <title>Genome sequence and annotation of Acremonium chrysogenum, producer of the beta-lactam antibiotic cephalosporin C.</title>
        <authorList>
            <person name="Terfehr D."/>
            <person name="Dahlmann T.A."/>
            <person name="Specht T."/>
            <person name="Zadra I."/>
            <person name="Kuernsteiner H."/>
            <person name="Kueck U."/>
        </authorList>
    </citation>
    <scope>NUCLEOTIDE SEQUENCE [LARGE SCALE GENOMIC DNA]</scope>
    <source>
        <strain evidence="2">ATCC 11550 / CBS 779.69 / DSM 880 / IAM 14645 / JCM 23072 / IMI 49137</strain>
    </source>
</reference>
<dbReference type="SUPFAM" id="SSF48403">
    <property type="entry name" value="Ankyrin repeat"/>
    <property type="match status" value="4"/>
</dbReference>
<dbReference type="HOGENOM" id="CLU_244767_0_0_1"/>
<sequence>MESPRSASPAGERATVTASQDRVDWYLGRAGIRRRPPTIAVLEKPRARDFQPELPVHRDAAQTLLKKQRASNNDPGSSTAAWLAKRSVFGARKQKEPKSSGERSPFTRYHVAKALDELLSSNPLPPVGMAQALLSQAGTTTTLEELWRELHVQHDSESKKALASRTIPELTWLDTVVRQQDMDYVHLLSQSTVDQETLDRAFGIALSHSSTAIMKLLLSFGATATSHLETIREQYRINNLDLLTLLLSAPKSLTTADWLRCLLPEPIASTATEHSAEDPEEVFILDALLVCVAHRPDLAHEPPLLLEILRRQDLEATAIVLAYADDPRGAFSYIRQQAFELVCRVQDTERRLAFFDLLARSNLLVDDPVTREALASSVQTKQLARAKLLIDAGVSVDVPPHNILQQAVSQLSFSVLESFRNATMSLPASLILTYLPDSVSGTDMVRLIEIFGPRSMAGENLDSHLVRAVRRGQLRLVRMLLRCGASVEFDRGAAIRTALEKSDMDALDILLRHDCSREILSAAIPGAMALVSRAKRLRAMGALTEKGVHHDTLGMPLQDLVAEAGDTDMALVRLLLQHRAPVDLSDEPERNPVLVAAKRGDTSLLRMLLCRAKPRPRQETLSAAVPIALSGIETAGYEAVLSNLTMLLQRGAAGSPIDQTLAKAAALGHAGLDIVCVLLAHRADANSANGLSFVRAVEGGNLEMLGVLTTACPPEEPGLRSALQTVIDPRYYSLEALQLLLDSAHTSVVSSVLNDDSCVLDGRLHDHPNTSDIILCLLRHALDINQNEGHVLSLAVRSKDIDLLRTLLTNNPNDASLATALASATRVKAPKVRHLMWELILEKAASSDIGQSTSLIQEIPTALKGDMTGVRLLLRHGARVDFGGALAIRNAAAAGSLPVLELLLSRGGDAVSVSMNDKAFLAASASSITLDAKETIFSYLLATGAGVSTDAISKALTESVTARPDDGQLPRILLTHGARAEFHALKAAVASASSDLFEILTESITDASMAKDMFLRFRRVIRLDADRRYRAYRCLLARGADDKHDISIALADSLMAGPDHRSVAQLLHDHGATLNSWDGSAIITEVTKTRDLGAIRFLGEHLVSRGDDSRATAHSMFSRLHRDQDIDLDMRLEIYKALLPCKLSKSDLHNGLVASVQGPHRSTDVVRLLLAHGADPNLKKKPSCFLMARENNAEAEFRVLCEHADLGVVLPALLDGDGEDEASLAPWVRWCLEAQPQSAKGPGPHHDAVFRCMRRFPEGTAVLDILLDHGVGASAKTDCFFRDYWEWEGEECTALMWSLVSEKPRVSNKTILHLVARGDAVLPAYVSPLSNVSAAFLCLLDKSRTPVLEALIGGKNRDVLKSTISGSTLRNFASKGSKAKLQDEQTFTLTLFEDDDEIGLREAALFLGNLEAFRLLHGGTKRQNRDDGTLHLAALLALPDFVHWLLEPPRHDPNHESEAFDMMVPLALACYSKPFPWCKFAAARGDDWTDRLRQTMQLLLAAGTDPGWRHRKRSVLHIALENGSEVTRALLLALEAVAADDHRPSEADVGKRAARDHYKYVDKTGAEYSPRGYVEEFTDVDGQEKLALLKCLEGHGIN</sequence>
<comment type="caution">
    <text evidence="1">The sequence shown here is derived from an EMBL/GenBank/DDBJ whole genome shotgun (WGS) entry which is preliminary data.</text>
</comment>
<evidence type="ECO:0000313" key="2">
    <source>
        <dbReference type="Proteomes" id="UP000029964"/>
    </source>
</evidence>
<dbReference type="EMBL" id="JPKY01000122">
    <property type="protein sequence ID" value="KFH41584.1"/>
    <property type="molecule type" value="Genomic_DNA"/>
</dbReference>
<protein>
    <submittedName>
        <fullName evidence="1">Uncharacterized protein</fullName>
    </submittedName>
</protein>
<dbReference type="Proteomes" id="UP000029964">
    <property type="component" value="Unassembled WGS sequence"/>
</dbReference>
<dbReference type="InterPro" id="IPR036770">
    <property type="entry name" value="Ankyrin_rpt-contain_sf"/>
</dbReference>
<dbReference type="PANTHER" id="PTHR46224:SF64">
    <property type="entry name" value="IQ MOTIF AND ANKYRIN REPEAT DOMAIN-CONTAINING PROTEIN 1"/>
    <property type="match status" value="1"/>
</dbReference>